<dbReference type="Proteomes" id="UP000094626">
    <property type="component" value="Chromosome"/>
</dbReference>
<dbReference type="AlphaFoldDB" id="A0A1D8A2K8"/>
<dbReference type="KEGG" id="nre:BES08_05720"/>
<keyword evidence="3" id="KW-1185">Reference proteome</keyword>
<reference evidence="3" key="1">
    <citation type="journal article" date="2017" name="J. Biotechnol.">
        <title>Complete genome sequence of Novosphingobium resinovorum SA1, a versatile xenobiotic-degrading bacterium capable of utilizing sulfanilic acid.</title>
        <authorList>
            <person name="Hegedus B."/>
            <person name="Kos P.B."/>
            <person name="Balint B."/>
            <person name="Maroti G."/>
            <person name="Gan H.M."/>
            <person name="Perei K."/>
            <person name="Rakhely G."/>
        </authorList>
    </citation>
    <scope>NUCLEOTIDE SEQUENCE [LARGE SCALE GENOMIC DNA]</scope>
    <source>
        <strain evidence="3">SA1</strain>
    </source>
</reference>
<dbReference type="EMBL" id="CP017075">
    <property type="protein sequence ID" value="AOR76312.1"/>
    <property type="molecule type" value="Genomic_DNA"/>
</dbReference>
<evidence type="ECO:0000313" key="3">
    <source>
        <dbReference type="Proteomes" id="UP000094626"/>
    </source>
</evidence>
<keyword evidence="1" id="KW-0812">Transmembrane</keyword>
<evidence type="ECO:0000313" key="2">
    <source>
        <dbReference type="EMBL" id="AOR76312.1"/>
    </source>
</evidence>
<name>A0A1D8A2K8_9SPHN</name>
<dbReference type="OrthoDB" id="10001283at2"/>
<proteinExistence type="predicted"/>
<sequence>MKDVTLNGRPAMSEARRQHIYGPLQRETTLSKVQSIIDNRPEDEPHPLFGAIIFAGLSGILIVTGTLFYIATGGAL</sequence>
<evidence type="ECO:0000256" key="1">
    <source>
        <dbReference type="SAM" id="Phobius"/>
    </source>
</evidence>
<dbReference type="RefSeq" id="WP_069707768.1">
    <property type="nucleotide sequence ID" value="NZ_CP017075.1"/>
</dbReference>
<keyword evidence="1" id="KW-1133">Transmembrane helix</keyword>
<organism evidence="2 3">
    <name type="scientific">Novosphingobium resinovorum</name>
    <dbReference type="NCBI Taxonomy" id="158500"/>
    <lineage>
        <taxon>Bacteria</taxon>
        <taxon>Pseudomonadati</taxon>
        <taxon>Pseudomonadota</taxon>
        <taxon>Alphaproteobacteria</taxon>
        <taxon>Sphingomonadales</taxon>
        <taxon>Sphingomonadaceae</taxon>
        <taxon>Novosphingobium</taxon>
    </lineage>
</organism>
<accession>A0A1D8A2K8</accession>
<protein>
    <submittedName>
        <fullName evidence="2">Uncharacterized protein</fullName>
    </submittedName>
</protein>
<gene>
    <name evidence="2" type="ORF">BES08_05720</name>
</gene>
<feature type="transmembrane region" description="Helical" evidence="1">
    <location>
        <begin position="48"/>
        <end position="71"/>
    </location>
</feature>
<keyword evidence="1" id="KW-0472">Membrane</keyword>